<accession>A0ABR6DLE2</accession>
<organism evidence="2 3">
    <name type="scientific">Flavobacterium gossypii</name>
    <dbReference type="NCBI Taxonomy" id="1646119"/>
    <lineage>
        <taxon>Bacteria</taxon>
        <taxon>Pseudomonadati</taxon>
        <taxon>Bacteroidota</taxon>
        <taxon>Flavobacteriia</taxon>
        <taxon>Flavobacteriales</taxon>
        <taxon>Flavobacteriaceae</taxon>
        <taxon>Flavobacterium</taxon>
    </lineage>
</organism>
<keyword evidence="3" id="KW-1185">Reference proteome</keyword>
<sequence length="172" mass="19206">MKPLFKIMLFVFGLFFQAAFAQEEDNPGFDQYSSSIFDSKEKTLHVVSSMNPEQSTSVLLQKGDVLVQQIGNYNLFNANLKANDVDISVLQNGNDNAVSLTKQANTITQRIVQSGENNAIQDFTYYTRYDVNTQMIQQGNNQNIQSYGTNSLSKDMKVTQSSNGSSVIILNH</sequence>
<keyword evidence="1" id="KW-0732">Signal</keyword>
<feature type="chain" id="PRO_5045281481" description="Curlin" evidence="1">
    <location>
        <begin position="22"/>
        <end position="172"/>
    </location>
</feature>
<evidence type="ECO:0000313" key="3">
    <source>
        <dbReference type="Proteomes" id="UP000555003"/>
    </source>
</evidence>
<dbReference type="EMBL" id="JACJIS010000001">
    <property type="protein sequence ID" value="MBA9072248.1"/>
    <property type="molecule type" value="Genomic_DNA"/>
</dbReference>
<protein>
    <recommendedName>
        <fullName evidence="4">Curlin</fullName>
    </recommendedName>
</protein>
<proteinExistence type="predicted"/>
<dbReference type="Proteomes" id="UP000555003">
    <property type="component" value="Unassembled WGS sequence"/>
</dbReference>
<feature type="signal peptide" evidence="1">
    <location>
        <begin position="1"/>
        <end position="21"/>
    </location>
</feature>
<name>A0ABR6DLE2_9FLAO</name>
<evidence type="ECO:0000256" key="1">
    <source>
        <dbReference type="SAM" id="SignalP"/>
    </source>
</evidence>
<evidence type="ECO:0008006" key="4">
    <source>
        <dbReference type="Google" id="ProtNLM"/>
    </source>
</evidence>
<comment type="caution">
    <text evidence="2">The sequence shown here is derived from an EMBL/GenBank/DDBJ whole genome shotgun (WGS) entry which is preliminary data.</text>
</comment>
<evidence type="ECO:0000313" key="2">
    <source>
        <dbReference type="EMBL" id="MBA9072248.1"/>
    </source>
</evidence>
<gene>
    <name evidence="2" type="ORF">GGR22_000374</name>
</gene>
<reference evidence="2 3" key="1">
    <citation type="submission" date="2020-08" db="EMBL/GenBank/DDBJ databases">
        <title>Genomic Encyclopedia of Type Strains, Phase IV (KMG-IV): sequencing the most valuable type-strain genomes for metagenomic binning, comparative biology and taxonomic classification.</title>
        <authorList>
            <person name="Goeker M."/>
        </authorList>
    </citation>
    <scope>NUCLEOTIDE SEQUENCE [LARGE SCALE GENOMIC DNA]</scope>
    <source>
        <strain evidence="2 3">DSM 100397</strain>
    </source>
</reference>
<dbReference type="RefSeq" id="WP_182492341.1">
    <property type="nucleotide sequence ID" value="NZ_JACJIS010000001.1"/>
</dbReference>